<protein>
    <submittedName>
        <fullName evidence="2">Toxin-antitoxin system HicB family antitoxin</fullName>
    </submittedName>
</protein>
<dbReference type="InterPro" id="IPR008651">
    <property type="entry name" value="Uncharacterised_HicB"/>
</dbReference>
<dbReference type="EMBL" id="SMKS01000020">
    <property type="protein sequence ID" value="TDD05889.1"/>
    <property type="molecule type" value="Genomic_DNA"/>
</dbReference>
<dbReference type="OrthoDB" id="5193907at2"/>
<organism evidence="2 3">
    <name type="scientific">Saccharopolyspora terrae</name>
    <dbReference type="NCBI Taxonomy" id="2530384"/>
    <lineage>
        <taxon>Bacteria</taxon>
        <taxon>Bacillati</taxon>
        <taxon>Actinomycetota</taxon>
        <taxon>Actinomycetes</taxon>
        <taxon>Pseudonocardiales</taxon>
        <taxon>Pseudonocardiaceae</taxon>
        <taxon>Saccharopolyspora</taxon>
    </lineage>
</organism>
<feature type="region of interest" description="Disordered" evidence="1">
    <location>
        <begin position="142"/>
        <end position="201"/>
    </location>
</feature>
<feature type="region of interest" description="Disordered" evidence="1">
    <location>
        <begin position="76"/>
        <end position="105"/>
    </location>
</feature>
<proteinExistence type="predicted"/>
<sequence>MDLNPYIDQLREDLTSAAAAGDDQTRQTAAVLSGAIEPAARLAIMNALSDLAAEVTTSLDGQVVDLRLDGRDVRVVVSGGGSPSHTEDETEPPPPPPPSGDNGDISRITLRLVEEIKSQAEQAASAQGVSLNTFVAQAVQGALRGGGRGGPWDRPRRGRGGHGHGGHGHGRGRGGPWDGPDFGGWPGGEGGGSRVRGWVQG</sequence>
<name>A0A4R4VJJ0_9PSEU</name>
<dbReference type="SUPFAM" id="SSF47598">
    <property type="entry name" value="Ribbon-helix-helix"/>
    <property type="match status" value="1"/>
</dbReference>
<dbReference type="AlphaFoldDB" id="A0A4R4VJJ0"/>
<evidence type="ECO:0000313" key="2">
    <source>
        <dbReference type="EMBL" id="TDD05889.1"/>
    </source>
</evidence>
<gene>
    <name evidence="2" type="ORF">E1181_13965</name>
</gene>
<accession>A0A4R4VJJ0</accession>
<dbReference type="Gene3D" id="1.10.1220.10">
    <property type="entry name" value="Met repressor-like"/>
    <property type="match status" value="1"/>
</dbReference>
<feature type="compositionally biased region" description="Basic residues" evidence="1">
    <location>
        <begin position="156"/>
        <end position="172"/>
    </location>
</feature>
<reference evidence="2 3" key="1">
    <citation type="submission" date="2019-03" db="EMBL/GenBank/DDBJ databases">
        <title>Draft genome sequences of novel Actinobacteria.</title>
        <authorList>
            <person name="Sahin N."/>
            <person name="Ay H."/>
            <person name="Saygin H."/>
        </authorList>
    </citation>
    <scope>NUCLEOTIDE SEQUENCE [LARGE SCALE GENOMIC DNA]</scope>
    <source>
        <strain evidence="2 3">16K309</strain>
    </source>
</reference>
<dbReference type="GO" id="GO:0006355">
    <property type="term" value="P:regulation of DNA-templated transcription"/>
    <property type="evidence" value="ECO:0007669"/>
    <property type="project" value="InterPro"/>
</dbReference>
<dbReference type="Pfam" id="PF05534">
    <property type="entry name" value="HicB"/>
    <property type="match status" value="1"/>
</dbReference>
<evidence type="ECO:0000313" key="3">
    <source>
        <dbReference type="Proteomes" id="UP000295674"/>
    </source>
</evidence>
<keyword evidence="3" id="KW-1185">Reference proteome</keyword>
<comment type="caution">
    <text evidence="2">The sequence shown here is derived from an EMBL/GenBank/DDBJ whole genome shotgun (WGS) entry which is preliminary data.</text>
</comment>
<dbReference type="Proteomes" id="UP000295674">
    <property type="component" value="Unassembled WGS sequence"/>
</dbReference>
<dbReference type="InterPro" id="IPR010985">
    <property type="entry name" value="Ribbon_hlx_hlx"/>
</dbReference>
<dbReference type="InterPro" id="IPR013321">
    <property type="entry name" value="Arc_rbn_hlx_hlx"/>
</dbReference>
<dbReference type="RefSeq" id="WP_132674781.1">
    <property type="nucleotide sequence ID" value="NZ_SMKS01000020.1"/>
</dbReference>
<evidence type="ECO:0000256" key="1">
    <source>
        <dbReference type="SAM" id="MobiDB-lite"/>
    </source>
</evidence>
<feature type="compositionally biased region" description="Gly residues" evidence="1">
    <location>
        <begin position="173"/>
        <end position="201"/>
    </location>
</feature>